<dbReference type="AlphaFoldDB" id="A0A139AZ11"/>
<name>A0A139AZ11_GONPJ</name>
<evidence type="ECO:0000313" key="3">
    <source>
        <dbReference type="EMBL" id="KXS21959.1"/>
    </source>
</evidence>
<feature type="transmembrane region" description="Helical" evidence="2">
    <location>
        <begin position="547"/>
        <end position="570"/>
    </location>
</feature>
<keyword evidence="2" id="KW-0472">Membrane</keyword>
<evidence type="ECO:0000256" key="1">
    <source>
        <dbReference type="SAM" id="MobiDB-lite"/>
    </source>
</evidence>
<proteinExistence type="predicted"/>
<organism evidence="3 4">
    <name type="scientific">Gonapodya prolifera (strain JEL478)</name>
    <name type="common">Monoblepharis prolifera</name>
    <dbReference type="NCBI Taxonomy" id="1344416"/>
    <lineage>
        <taxon>Eukaryota</taxon>
        <taxon>Fungi</taxon>
        <taxon>Fungi incertae sedis</taxon>
        <taxon>Chytridiomycota</taxon>
        <taxon>Chytridiomycota incertae sedis</taxon>
        <taxon>Monoblepharidomycetes</taxon>
        <taxon>Monoblepharidales</taxon>
        <taxon>Gonapodyaceae</taxon>
        <taxon>Gonapodya</taxon>
    </lineage>
</organism>
<protein>
    <submittedName>
        <fullName evidence="3">Uncharacterized protein</fullName>
    </submittedName>
</protein>
<evidence type="ECO:0000313" key="4">
    <source>
        <dbReference type="Proteomes" id="UP000070544"/>
    </source>
</evidence>
<dbReference type="OrthoDB" id="2157669at2759"/>
<gene>
    <name evidence="3" type="ORF">M427DRAFT_40714</name>
</gene>
<dbReference type="EMBL" id="KQ965732">
    <property type="protein sequence ID" value="KXS21959.1"/>
    <property type="molecule type" value="Genomic_DNA"/>
</dbReference>
<feature type="region of interest" description="Disordered" evidence="1">
    <location>
        <begin position="293"/>
        <end position="322"/>
    </location>
</feature>
<dbReference type="Proteomes" id="UP000070544">
    <property type="component" value="Unassembled WGS sequence"/>
</dbReference>
<sequence length="572" mass="64420">MIADSQQDGGDGAVAVAKARTRFVVPFPYWLQSTEQIESSQIGLHHDEWIWTEGTPAYPSTRDLGQEDAANRRRNYFVPEISIVCQDRARTFVLRRSTSQECPELPPLKLSWSPGGPGSDVVRTLDMVVVAAYMVLFEFPSSDVHHHVPGPLHHGFMVMDLTFPNDVQVVAASGGLSTVSSRDSLNLADVLQVNELFKYYRLPFPGHPNFGYADLLQSCRYDWRKPELIGKPSSDEDKAGSKPPKSDGAFINRAYLGRWDWMLECPLRHPHTRQLLSLMPKTWIVKTRDSEASLVVPKPQGQRTENSSTRQRSEGPERSSGWLSYPDNRAFVWTAVMADSSHLTTTSDGSRIDSGQWVRFVNVDLPTLQSPGNPSKFERSWIDPLTYRRWSHYGSQYGFTYHSGAFWTTPNSDSFFDIFFGVYFDMALVLFYSRVSLLHFSWDVALLAPPPGATEAGRESSPFNSRAHGTPPSLVLLNDLQTFTRMYLQPSFSIQQQGHELSAVFRSAMEVDTLYEHLAKRLERLVTFEREIDRCPRMEGGLRRSDWMGSGAAITISAAVGLFAVGVFMLKA</sequence>
<reference evidence="3 4" key="1">
    <citation type="journal article" date="2015" name="Genome Biol. Evol.">
        <title>Phylogenomic analyses indicate that early fungi evolved digesting cell walls of algal ancestors of land plants.</title>
        <authorList>
            <person name="Chang Y."/>
            <person name="Wang S."/>
            <person name="Sekimoto S."/>
            <person name="Aerts A.L."/>
            <person name="Choi C."/>
            <person name="Clum A."/>
            <person name="LaButti K.M."/>
            <person name="Lindquist E.A."/>
            <person name="Yee Ngan C."/>
            <person name="Ohm R.A."/>
            <person name="Salamov A.A."/>
            <person name="Grigoriev I.V."/>
            <person name="Spatafora J.W."/>
            <person name="Berbee M.L."/>
        </authorList>
    </citation>
    <scope>NUCLEOTIDE SEQUENCE [LARGE SCALE GENOMIC DNA]</scope>
    <source>
        <strain evidence="3 4">JEL478</strain>
    </source>
</reference>
<keyword evidence="4" id="KW-1185">Reference proteome</keyword>
<keyword evidence="2" id="KW-1133">Transmembrane helix</keyword>
<evidence type="ECO:0000256" key="2">
    <source>
        <dbReference type="SAM" id="Phobius"/>
    </source>
</evidence>
<feature type="compositionally biased region" description="Polar residues" evidence="1">
    <location>
        <begin position="301"/>
        <end position="310"/>
    </location>
</feature>
<keyword evidence="2" id="KW-0812">Transmembrane</keyword>
<accession>A0A139AZ11</accession>